<proteinExistence type="predicted"/>
<dbReference type="EMBL" id="JAEPCM010000446">
    <property type="protein sequence ID" value="MCG7947188.1"/>
    <property type="molecule type" value="Genomic_DNA"/>
</dbReference>
<accession>A0A9E4P4C6</accession>
<evidence type="ECO:0000313" key="2">
    <source>
        <dbReference type="Proteomes" id="UP000886667"/>
    </source>
</evidence>
<sequence>MDFIKNIFSITMNNQMNINSKALFLLLFFLLNSSLGLADTRVWVTTTTTDGGLGGRAGADTLCATDATNPSLANVRALISIDATDEIQDMPANYGVPTGEVIYQVDGTTQVATDWAHLLSDKNTTNLTNIIEAAWAGVGGIWTFSNFDGSLDPNNCSNGGSSGAGVVGMSGLANTIDNNVFIAGNTTCSLLQVLYCVSWTPDSPPVSGITAIPTMSEWSMALLIVMLGLGALIALKRQY</sequence>
<dbReference type="InterPro" id="IPR016187">
    <property type="entry name" value="CTDL_fold"/>
</dbReference>
<protein>
    <submittedName>
        <fullName evidence="1">DUF1554 domain-containing protein</fullName>
    </submittedName>
</protein>
<dbReference type="SUPFAM" id="SSF56436">
    <property type="entry name" value="C-type lectin-like"/>
    <property type="match status" value="1"/>
</dbReference>
<evidence type="ECO:0000313" key="1">
    <source>
        <dbReference type="EMBL" id="MCG7947188.1"/>
    </source>
</evidence>
<gene>
    <name evidence="1" type="ORF">JAZ07_12660</name>
</gene>
<dbReference type="AlphaFoldDB" id="A0A9E4P4C6"/>
<dbReference type="InterPro" id="IPR016186">
    <property type="entry name" value="C-type_lectin-like/link_sf"/>
</dbReference>
<comment type="caution">
    <text evidence="1">The sequence shown here is derived from an EMBL/GenBank/DDBJ whole genome shotgun (WGS) entry which is preliminary data.</text>
</comment>
<dbReference type="InterPro" id="IPR026442">
    <property type="entry name" value="IPTL_CTERM"/>
</dbReference>
<organism evidence="1 2">
    <name type="scientific">Candidatus Thiodiazotropha taylori</name>
    <dbReference type="NCBI Taxonomy" id="2792791"/>
    <lineage>
        <taxon>Bacteria</taxon>
        <taxon>Pseudomonadati</taxon>
        <taxon>Pseudomonadota</taxon>
        <taxon>Gammaproteobacteria</taxon>
        <taxon>Chromatiales</taxon>
        <taxon>Sedimenticolaceae</taxon>
        <taxon>Candidatus Thiodiazotropha</taxon>
    </lineage>
</organism>
<dbReference type="Proteomes" id="UP000886667">
    <property type="component" value="Unassembled WGS sequence"/>
</dbReference>
<dbReference type="Pfam" id="PF18203">
    <property type="entry name" value="IPTL-CTERM"/>
    <property type="match status" value="1"/>
</dbReference>
<reference evidence="1" key="1">
    <citation type="journal article" date="2021" name="Proc. Natl. Acad. Sci. U.S.A.">
        <title>Global biogeography of chemosynthetic symbionts reveals both localized and globally distributed symbiont groups. .</title>
        <authorList>
            <person name="Osvatic J.T."/>
            <person name="Wilkins L.G.E."/>
            <person name="Leibrecht L."/>
            <person name="Leray M."/>
            <person name="Zauner S."/>
            <person name="Polzin J."/>
            <person name="Camacho Y."/>
            <person name="Gros O."/>
            <person name="van Gils J.A."/>
            <person name="Eisen J.A."/>
            <person name="Petersen J.M."/>
            <person name="Yuen B."/>
        </authorList>
    </citation>
    <scope>NUCLEOTIDE SEQUENCE</scope>
    <source>
        <strain evidence="1">MAGclacostrist064TRANS</strain>
    </source>
</reference>
<dbReference type="Pfam" id="PF07588">
    <property type="entry name" value="DUF1554"/>
    <property type="match status" value="1"/>
</dbReference>
<dbReference type="Gene3D" id="3.10.100.10">
    <property type="entry name" value="Mannose-Binding Protein A, subunit A"/>
    <property type="match status" value="1"/>
</dbReference>
<name>A0A9E4P4C6_9GAMM</name>
<dbReference type="InterPro" id="IPR011448">
    <property type="entry name" value="DUF1554"/>
</dbReference>